<evidence type="ECO:0000259" key="1">
    <source>
        <dbReference type="PROSITE" id="PS51186"/>
    </source>
</evidence>
<dbReference type="RefSeq" id="WP_318600397.1">
    <property type="nucleotide sequence ID" value="NZ_JAWSTH010000110.1"/>
</dbReference>
<keyword evidence="3" id="KW-1185">Reference proteome</keyword>
<dbReference type="SUPFAM" id="SSF55729">
    <property type="entry name" value="Acyl-CoA N-acyltransferases (Nat)"/>
    <property type="match status" value="1"/>
</dbReference>
<accession>A0ABU4HX74</accession>
<organism evidence="2 3">
    <name type="scientific">Conexibacter stalactiti</name>
    <dbReference type="NCBI Taxonomy" id="1940611"/>
    <lineage>
        <taxon>Bacteria</taxon>
        <taxon>Bacillati</taxon>
        <taxon>Actinomycetota</taxon>
        <taxon>Thermoleophilia</taxon>
        <taxon>Solirubrobacterales</taxon>
        <taxon>Conexibacteraceae</taxon>
        <taxon>Conexibacter</taxon>
    </lineage>
</organism>
<reference evidence="3" key="1">
    <citation type="submission" date="2023-07" db="EMBL/GenBank/DDBJ databases">
        <title>Conexibacter stalactiti sp. nov., isolated from stalactites in a lava cave and emended description of the genus Conexibacter.</title>
        <authorList>
            <person name="Lee S.D."/>
        </authorList>
    </citation>
    <scope>NUCLEOTIDE SEQUENCE [LARGE SCALE GENOMIC DNA]</scope>
    <source>
        <strain evidence="3">KCTC 39840</strain>
    </source>
</reference>
<sequence length="176" mass="19006">MAPFPTTLTTDRLVATRTDLATELDDYAALFADPAVAGPMWPAHLGGVRTREQSEQFLAHFDAHWNAHGFGPWTVRERDGGAFVGQVGLGHTIVAGRAEVEAGFILAHDRWGRGYATEVTRAALQHAPSLRGLASVVAFATRDNARALATLERCGFAHEADAVMFELDVTILRVAV</sequence>
<dbReference type="Gene3D" id="3.40.630.30">
    <property type="match status" value="1"/>
</dbReference>
<dbReference type="EMBL" id="JAWSTH010000110">
    <property type="protein sequence ID" value="MDW5597927.1"/>
    <property type="molecule type" value="Genomic_DNA"/>
</dbReference>
<evidence type="ECO:0000313" key="3">
    <source>
        <dbReference type="Proteomes" id="UP001284601"/>
    </source>
</evidence>
<dbReference type="PANTHER" id="PTHR43792:SF1">
    <property type="entry name" value="N-ACETYLTRANSFERASE DOMAIN-CONTAINING PROTEIN"/>
    <property type="match status" value="1"/>
</dbReference>
<dbReference type="InterPro" id="IPR016181">
    <property type="entry name" value="Acyl_CoA_acyltransferase"/>
</dbReference>
<gene>
    <name evidence="2" type="ORF">R7226_26470</name>
</gene>
<dbReference type="Pfam" id="PF13302">
    <property type="entry name" value="Acetyltransf_3"/>
    <property type="match status" value="1"/>
</dbReference>
<comment type="caution">
    <text evidence="2">The sequence shown here is derived from an EMBL/GenBank/DDBJ whole genome shotgun (WGS) entry which is preliminary data.</text>
</comment>
<dbReference type="PANTHER" id="PTHR43792">
    <property type="entry name" value="GNAT FAMILY, PUTATIVE (AFU_ORTHOLOGUE AFUA_3G00765)-RELATED-RELATED"/>
    <property type="match status" value="1"/>
</dbReference>
<evidence type="ECO:0000313" key="2">
    <source>
        <dbReference type="EMBL" id="MDW5597927.1"/>
    </source>
</evidence>
<name>A0ABU4HX74_9ACTN</name>
<dbReference type="Proteomes" id="UP001284601">
    <property type="component" value="Unassembled WGS sequence"/>
</dbReference>
<reference evidence="2 3" key="2">
    <citation type="submission" date="2023-10" db="EMBL/GenBank/DDBJ databases">
        <authorList>
            <person name="Han X.F."/>
        </authorList>
    </citation>
    <scope>NUCLEOTIDE SEQUENCE [LARGE SCALE GENOMIC DNA]</scope>
    <source>
        <strain evidence="2 3">KCTC 39840</strain>
    </source>
</reference>
<dbReference type="PROSITE" id="PS51186">
    <property type="entry name" value="GNAT"/>
    <property type="match status" value="1"/>
</dbReference>
<protein>
    <submittedName>
        <fullName evidence="2">GNAT family N-acetyltransferase</fullName>
    </submittedName>
</protein>
<dbReference type="InterPro" id="IPR051531">
    <property type="entry name" value="N-acetyltransferase"/>
</dbReference>
<dbReference type="InterPro" id="IPR000182">
    <property type="entry name" value="GNAT_dom"/>
</dbReference>
<feature type="domain" description="N-acetyltransferase" evidence="1">
    <location>
        <begin position="14"/>
        <end position="176"/>
    </location>
</feature>
<proteinExistence type="predicted"/>